<dbReference type="Proteomes" id="UP000774326">
    <property type="component" value="Unassembled WGS sequence"/>
</dbReference>
<feature type="compositionally biased region" description="Polar residues" evidence="1">
    <location>
        <begin position="384"/>
        <end position="394"/>
    </location>
</feature>
<feature type="compositionally biased region" description="Basic and acidic residues" evidence="1">
    <location>
        <begin position="246"/>
        <end position="262"/>
    </location>
</feature>
<organism evidence="2 3">
    <name type="scientific">Wickerhamomyces pijperi</name>
    <name type="common">Yeast</name>
    <name type="synonym">Pichia pijperi</name>
    <dbReference type="NCBI Taxonomy" id="599730"/>
    <lineage>
        <taxon>Eukaryota</taxon>
        <taxon>Fungi</taxon>
        <taxon>Dikarya</taxon>
        <taxon>Ascomycota</taxon>
        <taxon>Saccharomycotina</taxon>
        <taxon>Saccharomycetes</taxon>
        <taxon>Phaffomycetales</taxon>
        <taxon>Wickerhamomycetaceae</taxon>
        <taxon>Wickerhamomyces</taxon>
    </lineage>
</organism>
<feature type="compositionally biased region" description="Polar residues" evidence="1">
    <location>
        <begin position="47"/>
        <end position="67"/>
    </location>
</feature>
<evidence type="ECO:0000313" key="2">
    <source>
        <dbReference type="EMBL" id="KAH3685118.1"/>
    </source>
</evidence>
<feature type="compositionally biased region" description="Polar residues" evidence="1">
    <location>
        <begin position="528"/>
        <end position="543"/>
    </location>
</feature>
<sequence length="543" mass="60817">MSSNPSTISNTVGPGADLTANIGHTRSSMNVSESSTSSSQRNHEDSTNSITDSTLTSHSTSPVLNRNQQHDKTKRIEGKKTPLKSGSKQRSPVNGKSTQIPAHLLQRIHFRSPPAQQQQQQQQQPLQQPQFPHQQQQLEQDRQINAQLQNFHAYPQQQQQQQVPVGFQHQHVPPAYQQQQPYNSPHNTPQMHPHFQHQHQLNASINSFPQPVVFPPGAMPQNTVQSSTPSKSSKLQNTNTSVFRVYKLDKPAKHGTKTKEKLVQTSVDEIVEPSTPRKDHETSTSSSSSSSAQDSTMKEPLPEQTQDEPLLNQPLSDSKLFFRPIITTATDFKTNGKANDRKSHKGQILGIHQLLPPGTAETNGMEHESIDTPTKNEVQETETTKPARQSTKKSSIITPFTKNSFPTMGQLNKKKKLTKKQQREIEARGRLSKEGERILIKEMTNLKRLASELIINEENLIDSSLLVKDQAKLHRIMDDILTSAVRLRYGSFNSEENDEVESAEQKSGSDAAAKKEEESQMPDHEVQLDQSPIVENSGMIFNN</sequence>
<gene>
    <name evidence="2" type="ORF">WICPIJ_003885</name>
</gene>
<feature type="region of interest" description="Disordered" evidence="1">
    <location>
        <begin position="494"/>
        <end position="543"/>
    </location>
</feature>
<feature type="compositionally biased region" description="Polar residues" evidence="1">
    <location>
        <begin position="220"/>
        <end position="242"/>
    </location>
</feature>
<proteinExistence type="predicted"/>
<feature type="compositionally biased region" description="Low complexity" evidence="1">
    <location>
        <begin position="27"/>
        <end position="39"/>
    </location>
</feature>
<dbReference type="EMBL" id="JAEUBG010002137">
    <property type="protein sequence ID" value="KAH3685118.1"/>
    <property type="molecule type" value="Genomic_DNA"/>
</dbReference>
<feature type="region of interest" description="Disordered" evidence="1">
    <location>
        <begin position="112"/>
        <end position="139"/>
    </location>
</feature>
<reference evidence="2" key="2">
    <citation type="submission" date="2021-01" db="EMBL/GenBank/DDBJ databases">
        <authorList>
            <person name="Schikora-Tamarit M.A."/>
        </authorList>
    </citation>
    <scope>NUCLEOTIDE SEQUENCE</scope>
    <source>
        <strain evidence="2">CBS2887</strain>
    </source>
</reference>
<feature type="compositionally biased region" description="Basic and acidic residues" evidence="1">
    <location>
        <begin position="68"/>
        <end position="80"/>
    </location>
</feature>
<dbReference type="AlphaFoldDB" id="A0A9P8Q6L3"/>
<feature type="compositionally biased region" description="Polar residues" evidence="1">
    <location>
        <begin position="1"/>
        <end position="12"/>
    </location>
</feature>
<feature type="region of interest" description="Disordered" evidence="1">
    <location>
        <begin position="1"/>
        <end position="96"/>
    </location>
</feature>
<feature type="compositionally biased region" description="Basic and acidic residues" evidence="1">
    <location>
        <begin position="512"/>
        <end position="527"/>
    </location>
</feature>
<comment type="caution">
    <text evidence="2">The sequence shown here is derived from an EMBL/GenBank/DDBJ whole genome shotgun (WGS) entry which is preliminary data.</text>
</comment>
<accession>A0A9P8Q6L3</accession>
<keyword evidence="3" id="KW-1185">Reference proteome</keyword>
<feature type="region of interest" description="Disordered" evidence="1">
    <location>
        <begin position="362"/>
        <end position="394"/>
    </location>
</feature>
<evidence type="ECO:0000256" key="1">
    <source>
        <dbReference type="SAM" id="MobiDB-lite"/>
    </source>
</evidence>
<feature type="region of interest" description="Disordered" evidence="1">
    <location>
        <begin position="207"/>
        <end position="315"/>
    </location>
</feature>
<feature type="compositionally biased region" description="Polar residues" evidence="1">
    <location>
        <begin position="84"/>
        <end position="96"/>
    </location>
</feature>
<protein>
    <submittedName>
        <fullName evidence="2">Uncharacterized protein</fullName>
    </submittedName>
</protein>
<feature type="compositionally biased region" description="Low complexity" evidence="1">
    <location>
        <begin position="113"/>
        <end position="137"/>
    </location>
</feature>
<name>A0A9P8Q6L3_WICPI</name>
<evidence type="ECO:0000313" key="3">
    <source>
        <dbReference type="Proteomes" id="UP000774326"/>
    </source>
</evidence>
<reference evidence="2" key="1">
    <citation type="journal article" date="2021" name="Open Biol.">
        <title>Shared evolutionary footprints suggest mitochondrial oxidative damage underlies multiple complex I losses in fungi.</title>
        <authorList>
            <person name="Schikora-Tamarit M.A."/>
            <person name="Marcet-Houben M."/>
            <person name="Nosek J."/>
            <person name="Gabaldon T."/>
        </authorList>
    </citation>
    <scope>NUCLEOTIDE SEQUENCE</scope>
    <source>
        <strain evidence="2">CBS2887</strain>
    </source>
</reference>